<reference evidence="2 3" key="1">
    <citation type="submission" date="2019-09" db="EMBL/GenBank/DDBJ databases">
        <title>Arthrobacter zafarii sp. nov., a moderately thermotolerant and halotolerant actinobacterium isolated from Cholistan desert soil of Pakistan.</title>
        <authorList>
            <person name="Amin A."/>
            <person name="Ahmed I."/>
            <person name="Khalid N."/>
            <person name="Schumann P."/>
            <person name="Busse H.J."/>
            <person name="Khan I.U."/>
            <person name="Li S."/>
            <person name="Li W.J."/>
        </authorList>
    </citation>
    <scope>NUCLEOTIDE SEQUENCE [LARGE SCALE GENOMIC DNA]</scope>
    <source>
        <strain evidence="2 3">NCCP-1664</strain>
    </source>
</reference>
<feature type="region of interest" description="Disordered" evidence="1">
    <location>
        <begin position="41"/>
        <end position="87"/>
    </location>
</feature>
<accession>A0A5A7NRM1</accession>
<protein>
    <submittedName>
        <fullName evidence="2">Uncharacterized protein</fullName>
    </submittedName>
</protein>
<dbReference type="EMBL" id="BKDJ01000009">
    <property type="protein sequence ID" value="GER23493.1"/>
    <property type="molecule type" value="Genomic_DNA"/>
</dbReference>
<keyword evidence="3" id="KW-1185">Reference proteome</keyword>
<gene>
    <name evidence="2" type="ORF">NCCP1664_19890</name>
</gene>
<evidence type="ECO:0000256" key="1">
    <source>
        <dbReference type="SAM" id="MobiDB-lite"/>
    </source>
</evidence>
<organism evidence="2 3">
    <name type="scientific">Zafaria cholistanensis</name>
    <dbReference type="NCBI Taxonomy" id="1682741"/>
    <lineage>
        <taxon>Bacteria</taxon>
        <taxon>Bacillati</taxon>
        <taxon>Actinomycetota</taxon>
        <taxon>Actinomycetes</taxon>
        <taxon>Micrococcales</taxon>
        <taxon>Micrococcaceae</taxon>
        <taxon>Zafaria</taxon>
    </lineage>
</organism>
<dbReference type="Proteomes" id="UP000325307">
    <property type="component" value="Unassembled WGS sequence"/>
</dbReference>
<evidence type="ECO:0000313" key="3">
    <source>
        <dbReference type="Proteomes" id="UP000325307"/>
    </source>
</evidence>
<comment type="caution">
    <text evidence="2">The sequence shown here is derived from an EMBL/GenBank/DDBJ whole genome shotgun (WGS) entry which is preliminary data.</text>
</comment>
<evidence type="ECO:0000313" key="2">
    <source>
        <dbReference type="EMBL" id="GER23493.1"/>
    </source>
</evidence>
<proteinExistence type="predicted"/>
<sequence length="87" mass="8960">MMRIARTAIGKAPLPPARPAMCCGFLKLRPLGRERAFIHSTAEAGTGSGPPQPAGGGGGPTGRSGTPASCTFSPEAQTCRRAQKRLQ</sequence>
<name>A0A5A7NRM1_9MICC</name>
<dbReference type="AlphaFoldDB" id="A0A5A7NRM1"/>